<dbReference type="EMBL" id="JROI01000008">
    <property type="protein sequence ID" value="KGI78511.1"/>
    <property type="molecule type" value="Genomic_DNA"/>
</dbReference>
<dbReference type="GO" id="GO:0004315">
    <property type="term" value="F:3-oxoacyl-[acyl-carrier-protein] synthase activity"/>
    <property type="evidence" value="ECO:0007669"/>
    <property type="project" value="InterPro"/>
</dbReference>
<dbReference type="Proteomes" id="UP000029708">
    <property type="component" value="Unassembled WGS sequence"/>
</dbReference>
<feature type="domain" description="Beta-ketoacyl-[acyl-carrier-protein] synthase III C-terminal" evidence="3">
    <location>
        <begin position="222"/>
        <end position="306"/>
    </location>
</feature>
<dbReference type="EC" id="2.3.1.180" evidence="6"/>
<dbReference type="PANTHER" id="PTHR34069">
    <property type="entry name" value="3-OXOACYL-[ACYL-CARRIER-PROTEIN] SYNTHASE 3"/>
    <property type="match status" value="1"/>
</dbReference>
<dbReference type="CDD" id="cd00830">
    <property type="entry name" value="KAS_III"/>
    <property type="match status" value="1"/>
</dbReference>
<keyword evidence="1 6" id="KW-0808">Transferase</keyword>
<evidence type="ECO:0000256" key="2">
    <source>
        <dbReference type="ARBA" id="ARBA00023315"/>
    </source>
</evidence>
<evidence type="ECO:0000313" key="6">
    <source>
        <dbReference type="EMBL" id="MBB6184227.1"/>
    </source>
</evidence>
<evidence type="ECO:0000259" key="3">
    <source>
        <dbReference type="Pfam" id="PF08541"/>
    </source>
</evidence>
<dbReference type="GO" id="GO:0006633">
    <property type="term" value="P:fatty acid biosynthetic process"/>
    <property type="evidence" value="ECO:0007669"/>
    <property type="project" value="InterPro"/>
</dbReference>
<dbReference type="Pfam" id="PF08545">
    <property type="entry name" value="ACP_syn_III"/>
    <property type="match status" value="1"/>
</dbReference>
<evidence type="ECO:0000313" key="7">
    <source>
        <dbReference type="Proteomes" id="UP000029708"/>
    </source>
</evidence>
<dbReference type="RefSeq" id="WP_043099617.1">
    <property type="nucleotide sequence ID" value="NZ_JACHET010000001.1"/>
</dbReference>
<reference evidence="6 8" key="2">
    <citation type="submission" date="2020-08" db="EMBL/GenBank/DDBJ databases">
        <title>Genomic Encyclopedia of Type Strains, Phase IV (KMG-IV): sequencing the most valuable type-strain genomes for metagenomic binning, comparative biology and taxonomic classification.</title>
        <authorList>
            <person name="Goeker M."/>
        </authorList>
    </citation>
    <scope>NUCLEOTIDE SEQUENCE [LARGE SCALE GENOMIC DNA]</scope>
    <source>
        <strain evidence="6 8">DSM 107085</strain>
    </source>
</reference>
<dbReference type="PANTHER" id="PTHR34069:SF2">
    <property type="entry name" value="BETA-KETOACYL-[ACYL-CARRIER-PROTEIN] SYNTHASE III"/>
    <property type="match status" value="1"/>
</dbReference>
<comment type="caution">
    <text evidence="5">The sequence shown here is derived from an EMBL/GenBank/DDBJ whole genome shotgun (WGS) entry which is preliminary data.</text>
</comment>
<accession>A0A099CY12</accession>
<dbReference type="InterPro" id="IPR013747">
    <property type="entry name" value="ACP_syn_III_C"/>
</dbReference>
<gene>
    <name evidence="6" type="ORF">HNQ86_001572</name>
    <name evidence="5" type="ORF">LF63_0103295</name>
</gene>
<dbReference type="GO" id="GO:0033818">
    <property type="term" value="F:beta-ketoacyl-acyl-carrier-protein synthase III activity"/>
    <property type="evidence" value="ECO:0007669"/>
    <property type="project" value="UniProtKB-EC"/>
</dbReference>
<evidence type="ECO:0000313" key="5">
    <source>
        <dbReference type="EMBL" id="KGI78511.1"/>
    </source>
</evidence>
<dbReference type="OrthoDB" id="9815506at2"/>
<dbReference type="GO" id="GO:0044550">
    <property type="term" value="P:secondary metabolite biosynthetic process"/>
    <property type="evidence" value="ECO:0007669"/>
    <property type="project" value="TreeGrafter"/>
</dbReference>
<keyword evidence="7" id="KW-1185">Reference proteome</keyword>
<dbReference type="STRING" id="1543381.LF63_0103295"/>
<evidence type="ECO:0000259" key="4">
    <source>
        <dbReference type="Pfam" id="PF08545"/>
    </source>
</evidence>
<protein>
    <submittedName>
        <fullName evidence="6">3-oxoacyl-[acyl-carrier-protein] synthase-3</fullName>
        <ecNumber evidence="6">2.3.1.180</ecNumber>
    </submittedName>
</protein>
<proteinExistence type="predicted"/>
<dbReference type="Proteomes" id="UP000560000">
    <property type="component" value="Unassembled WGS sequence"/>
</dbReference>
<reference evidence="5 7" key="1">
    <citation type="submission" date="2014-09" db="EMBL/GenBank/DDBJ databases">
        <title>Xanthomonadaceae 3.5X direct submission.</title>
        <authorList>
            <person name="Fang T."/>
            <person name="Wang H."/>
        </authorList>
    </citation>
    <scope>NUCLEOTIDE SEQUENCE [LARGE SCALE GENOMIC DNA]</scope>
    <source>
        <strain evidence="5 7">3.5X</strain>
    </source>
</reference>
<evidence type="ECO:0000313" key="8">
    <source>
        <dbReference type="Proteomes" id="UP000560000"/>
    </source>
</evidence>
<dbReference type="EMBL" id="JACHET010000001">
    <property type="protein sequence ID" value="MBB6184227.1"/>
    <property type="molecule type" value="Genomic_DNA"/>
</dbReference>
<name>A0A099CY12_9GAMM</name>
<sequence>MIGIKAIGSFVAGERVSNLDRRDRAGKDEMFIRDKIGFEQVAKKPASMDTSDMCVEAMSELEAASDIKRADVDCLIVCTQNPDAHGLPHTSAVVHKKLGLSQDVACFDISLGCSGYVYGLATITSFMQAQGLRSGLLFTADPYSKIIDPDDWDTELLFGDAATVTWIGEQSIYSCRPGMFGTNGALGHSIEVPERGGTLHMLGSNVFKFSMTAVPEQVGNYLERESLAVHDVDEFLFHQGSRFIVENLAKRMKLPASKVPFEAGETGNTVSSSLPLMLQKRLETTPNRILMSGFGVGLSWATIVLEKN</sequence>
<evidence type="ECO:0000256" key="1">
    <source>
        <dbReference type="ARBA" id="ARBA00022679"/>
    </source>
</evidence>
<dbReference type="HOGENOM" id="CLU_039592_1_1_6"/>
<dbReference type="Pfam" id="PF08541">
    <property type="entry name" value="ACP_syn_III_C"/>
    <property type="match status" value="1"/>
</dbReference>
<dbReference type="Gene3D" id="3.40.47.10">
    <property type="match status" value="1"/>
</dbReference>
<dbReference type="InterPro" id="IPR016039">
    <property type="entry name" value="Thiolase-like"/>
</dbReference>
<feature type="domain" description="Beta-ketoacyl-[acyl-carrier-protein] synthase III N-terminal" evidence="4">
    <location>
        <begin position="107"/>
        <end position="170"/>
    </location>
</feature>
<dbReference type="InterPro" id="IPR013751">
    <property type="entry name" value="ACP_syn_III_N"/>
</dbReference>
<dbReference type="AlphaFoldDB" id="A0A099CY12"/>
<keyword evidence="2 6" id="KW-0012">Acyltransferase</keyword>
<dbReference type="SUPFAM" id="SSF53901">
    <property type="entry name" value="Thiolase-like"/>
    <property type="match status" value="1"/>
</dbReference>
<organism evidence="5 7">
    <name type="scientific">Oleiagrimonas soli</name>
    <dbReference type="NCBI Taxonomy" id="1543381"/>
    <lineage>
        <taxon>Bacteria</taxon>
        <taxon>Pseudomonadati</taxon>
        <taxon>Pseudomonadota</taxon>
        <taxon>Gammaproteobacteria</taxon>
        <taxon>Lysobacterales</taxon>
        <taxon>Rhodanobacteraceae</taxon>
        <taxon>Oleiagrimonas</taxon>
    </lineage>
</organism>